<proteinExistence type="predicted"/>
<feature type="region of interest" description="Disordered" evidence="1">
    <location>
        <begin position="245"/>
        <end position="273"/>
    </location>
</feature>
<dbReference type="AlphaFoldDB" id="A0A2P2E8T2"/>
<sequence>MRISPKKLPQSTLFLCAGMVAALGSLAVAHAAAQDPTQSAPAASPVAVAPSADPNVPASEPADSAARAALKQGVSASAAGDLVQAERAYRSALSLAPAGELGDPVAWEASKRLGFLAFEKRDPRSAETFFGAEAVLARRLYFSGKISPRAFADSVQRFASATGSMGRSGESAALSFYAQEIKSRAQAEVSAQILNRDANDPADAVGNVRVAAVSLCVVGRDPILKDRVSCDDEAGARSEALALQARQIKASAPPPPTKEEREAKEAKRKAKGE</sequence>
<feature type="chain" id="PRO_5015196476" description="Outer membrane protein assembly factor BamD" evidence="2">
    <location>
        <begin position="32"/>
        <end position="273"/>
    </location>
</feature>
<feature type="signal peptide" evidence="2">
    <location>
        <begin position="1"/>
        <end position="31"/>
    </location>
</feature>
<feature type="region of interest" description="Disordered" evidence="1">
    <location>
        <begin position="34"/>
        <end position="64"/>
    </location>
</feature>
<dbReference type="EMBL" id="BFBR01000003">
    <property type="protein sequence ID" value="GBF57451.1"/>
    <property type="molecule type" value="Genomic_DNA"/>
</dbReference>
<evidence type="ECO:0008006" key="5">
    <source>
        <dbReference type="Google" id="ProtNLM"/>
    </source>
</evidence>
<keyword evidence="4" id="KW-1185">Reference proteome</keyword>
<reference evidence="3 4" key="1">
    <citation type="journal article" date="2018" name="Genome Announc.">
        <title>Draft Genome Sequence of "Candidatus Phycosocius bacilliformis," an Alphaproteobacterial Ectosymbiont of the Hydrocarbon-Producing Green Alga Botryococcus braunii.</title>
        <authorList>
            <person name="Tanabe Y."/>
            <person name="Yamaguchi H."/>
            <person name="Watanabe M.M."/>
        </authorList>
    </citation>
    <scope>NUCLEOTIDE SEQUENCE [LARGE SCALE GENOMIC DNA]</scope>
    <source>
        <strain evidence="3 4">BOTRYCO-2</strain>
    </source>
</reference>
<evidence type="ECO:0000313" key="3">
    <source>
        <dbReference type="EMBL" id="GBF57451.1"/>
    </source>
</evidence>
<gene>
    <name evidence="3" type="ORF">PbB2_01118</name>
</gene>
<dbReference type="Proteomes" id="UP000245086">
    <property type="component" value="Unassembled WGS sequence"/>
</dbReference>
<accession>A0A2P2E8T2</accession>
<organism evidence="3 4">
    <name type="scientific">Candidatus Phycosocius bacilliformis</name>
    <dbReference type="NCBI Taxonomy" id="1445552"/>
    <lineage>
        <taxon>Bacteria</taxon>
        <taxon>Pseudomonadati</taxon>
        <taxon>Pseudomonadota</taxon>
        <taxon>Alphaproteobacteria</taxon>
        <taxon>Caulobacterales</taxon>
        <taxon>Caulobacterales incertae sedis</taxon>
        <taxon>Candidatus Phycosocius</taxon>
    </lineage>
</organism>
<comment type="caution">
    <text evidence="3">The sequence shown here is derived from an EMBL/GenBank/DDBJ whole genome shotgun (WGS) entry which is preliminary data.</text>
</comment>
<keyword evidence="2" id="KW-0732">Signal</keyword>
<name>A0A2P2E8T2_9PROT</name>
<evidence type="ECO:0000256" key="1">
    <source>
        <dbReference type="SAM" id="MobiDB-lite"/>
    </source>
</evidence>
<feature type="compositionally biased region" description="Basic and acidic residues" evidence="1">
    <location>
        <begin position="257"/>
        <end position="273"/>
    </location>
</feature>
<evidence type="ECO:0000313" key="4">
    <source>
        <dbReference type="Proteomes" id="UP000245086"/>
    </source>
</evidence>
<protein>
    <recommendedName>
        <fullName evidence="5">Outer membrane protein assembly factor BamD</fullName>
    </recommendedName>
</protein>
<evidence type="ECO:0000256" key="2">
    <source>
        <dbReference type="SAM" id="SignalP"/>
    </source>
</evidence>